<evidence type="ECO:0000313" key="2">
    <source>
        <dbReference type="Proteomes" id="UP000038830"/>
    </source>
</evidence>
<accession>A0A0H5C2B4</accession>
<gene>
    <name evidence="1" type="ORF">BN1211_2116</name>
</gene>
<dbReference type="EMBL" id="CDQK01000002">
    <property type="protein sequence ID" value="CEP21901.1"/>
    <property type="molecule type" value="Genomic_DNA"/>
</dbReference>
<proteinExistence type="predicted"/>
<dbReference type="AlphaFoldDB" id="A0A0H5C2B4"/>
<evidence type="ECO:0000313" key="1">
    <source>
        <dbReference type="EMBL" id="CEP21901.1"/>
    </source>
</evidence>
<sequence length="103" mass="11426">MEVVSGKSVQLSLDELNLNSSVVDMTVGDGRLSCLLLVMEDSLEEVLKMKSWVTTSSLSEVVDYEIVNHTSSVQVEGCLREVCPTLFRRPQSELKCGCHTSCW</sequence>
<protein>
    <submittedName>
        <fullName evidence="1">Uncharacterized protein</fullName>
    </submittedName>
</protein>
<organism evidence="1 2">
    <name type="scientific">Cyberlindnera jadinii (strain ATCC 18201 / CBS 1600 / BCRC 20928 / JCM 3617 / NBRC 0987 / NRRL Y-1542)</name>
    <name type="common">Torula yeast</name>
    <name type="synonym">Candida utilis</name>
    <dbReference type="NCBI Taxonomy" id="983966"/>
    <lineage>
        <taxon>Eukaryota</taxon>
        <taxon>Fungi</taxon>
        <taxon>Dikarya</taxon>
        <taxon>Ascomycota</taxon>
        <taxon>Saccharomycotina</taxon>
        <taxon>Saccharomycetes</taxon>
        <taxon>Phaffomycetales</taxon>
        <taxon>Phaffomycetaceae</taxon>
        <taxon>Cyberlindnera</taxon>
    </lineage>
</organism>
<reference evidence="2" key="1">
    <citation type="journal article" date="2015" name="J. Biotechnol.">
        <title>The structure of the Cyberlindnera jadinii genome and its relation to Candida utilis analyzed by the occurrence of single nucleotide polymorphisms.</title>
        <authorList>
            <person name="Rupp O."/>
            <person name="Brinkrolf K."/>
            <person name="Buerth C."/>
            <person name="Kunigo M."/>
            <person name="Schneider J."/>
            <person name="Jaenicke S."/>
            <person name="Goesmann A."/>
            <person name="Puehler A."/>
            <person name="Jaeger K.-E."/>
            <person name="Ernst J.F."/>
        </authorList>
    </citation>
    <scope>NUCLEOTIDE SEQUENCE [LARGE SCALE GENOMIC DNA]</scope>
    <source>
        <strain evidence="2">ATCC 18201 / CBS 1600 / BCRC 20928 / JCM 3617 / NBRC 0987 / NRRL Y-1542</strain>
    </source>
</reference>
<name>A0A0H5C2B4_CYBJN</name>
<dbReference type="Proteomes" id="UP000038830">
    <property type="component" value="Unassembled WGS sequence"/>
</dbReference>